<evidence type="ECO:0000256" key="11">
    <source>
        <dbReference type="ARBA" id="ARBA00022840"/>
    </source>
</evidence>
<dbReference type="UniPathway" id="UPA00109">
    <property type="reaction ID" value="UER00182"/>
</dbReference>
<dbReference type="InterPro" id="IPR000023">
    <property type="entry name" value="Phosphofructokinase_dom"/>
</dbReference>
<evidence type="ECO:0000256" key="12">
    <source>
        <dbReference type="ARBA" id="ARBA00022842"/>
    </source>
</evidence>
<evidence type="ECO:0000256" key="2">
    <source>
        <dbReference type="ARBA" id="ARBA00004496"/>
    </source>
</evidence>
<keyword evidence="8" id="KW-0479">Metal-binding</keyword>
<evidence type="ECO:0000256" key="6">
    <source>
        <dbReference type="ARBA" id="ARBA00022533"/>
    </source>
</evidence>
<dbReference type="FunFam" id="3.40.50.460:FF:000007">
    <property type="entry name" value="ATP-dependent 6-phosphofructokinase"/>
    <property type="match status" value="1"/>
</dbReference>
<dbReference type="Gene3D" id="3.40.50.450">
    <property type="match status" value="2"/>
</dbReference>
<dbReference type="GO" id="GO:0061621">
    <property type="term" value="P:canonical glycolysis"/>
    <property type="evidence" value="ECO:0007669"/>
    <property type="project" value="TreeGrafter"/>
</dbReference>
<accession>K9LI15</accession>
<dbReference type="PROSITE" id="PS00433">
    <property type="entry name" value="PHOSPHOFRUCTOKINASE"/>
    <property type="match status" value="2"/>
</dbReference>
<comment type="subcellular location">
    <subcellularLocation>
        <location evidence="2">Cytoplasm</location>
    </subcellularLocation>
</comment>
<evidence type="ECO:0000256" key="13">
    <source>
        <dbReference type="ARBA" id="ARBA00023152"/>
    </source>
</evidence>
<keyword evidence="13" id="KW-0324">Glycolysis</keyword>
<reference evidence="17" key="1">
    <citation type="submission" date="2011-05" db="EMBL/GenBank/DDBJ databases">
        <title>Research on potent enzyme production from anaerobic rumen fungus, Neocallimastix frontalis based on EST DB.</title>
        <authorList>
            <person name="Park M."/>
            <person name="Lee S.K."/>
            <person name="Park H."/>
            <person name="Song J."/>
            <person name="Kwon M."/>
            <person name="Chang J."/>
        </authorList>
    </citation>
    <scope>NUCLEOTIDE SEQUENCE</scope>
    <source>
        <strain evidence="17">PMA02</strain>
    </source>
</reference>
<feature type="region of interest" description="Disordered" evidence="15">
    <location>
        <begin position="904"/>
        <end position="923"/>
    </location>
</feature>
<dbReference type="PIRSF" id="PIRSF000533">
    <property type="entry name" value="ATP_PFK_euk"/>
    <property type="match status" value="1"/>
</dbReference>
<feature type="non-terminal residue" evidence="17">
    <location>
        <position position="1"/>
    </location>
</feature>
<dbReference type="InterPro" id="IPR022953">
    <property type="entry name" value="ATP_PFK"/>
</dbReference>
<evidence type="ECO:0000256" key="15">
    <source>
        <dbReference type="SAM" id="MobiDB-lite"/>
    </source>
</evidence>
<dbReference type="GO" id="GO:0042802">
    <property type="term" value="F:identical protein binding"/>
    <property type="evidence" value="ECO:0007669"/>
    <property type="project" value="TreeGrafter"/>
</dbReference>
<keyword evidence="11" id="KW-0067">ATP-binding</keyword>
<keyword evidence="6" id="KW-0021">Allosteric enzyme</keyword>
<dbReference type="GO" id="GO:0006002">
    <property type="term" value="P:fructose 6-phosphate metabolic process"/>
    <property type="evidence" value="ECO:0007669"/>
    <property type="project" value="InterPro"/>
</dbReference>
<evidence type="ECO:0000256" key="7">
    <source>
        <dbReference type="ARBA" id="ARBA00022679"/>
    </source>
</evidence>
<evidence type="ECO:0000313" key="17">
    <source>
        <dbReference type="EMBL" id="AFJ73480.1"/>
    </source>
</evidence>
<name>K9LI15_NEOFR</name>
<comment type="catalytic activity">
    <reaction evidence="14">
        <text>beta-D-fructose 6-phosphate + ATP = beta-D-fructose 1,6-bisphosphate + ADP + H(+)</text>
        <dbReference type="Rhea" id="RHEA:16109"/>
        <dbReference type="ChEBI" id="CHEBI:15378"/>
        <dbReference type="ChEBI" id="CHEBI:30616"/>
        <dbReference type="ChEBI" id="CHEBI:32966"/>
        <dbReference type="ChEBI" id="CHEBI:57634"/>
        <dbReference type="ChEBI" id="CHEBI:456216"/>
        <dbReference type="EC" id="2.7.1.11"/>
    </reaction>
</comment>
<dbReference type="GO" id="GO:0046872">
    <property type="term" value="F:metal ion binding"/>
    <property type="evidence" value="ECO:0007669"/>
    <property type="project" value="UniProtKB-KW"/>
</dbReference>
<dbReference type="Pfam" id="PF00365">
    <property type="entry name" value="PFK"/>
    <property type="match status" value="2"/>
</dbReference>
<dbReference type="GO" id="GO:0048029">
    <property type="term" value="F:monosaccharide binding"/>
    <property type="evidence" value="ECO:0007669"/>
    <property type="project" value="TreeGrafter"/>
</dbReference>
<evidence type="ECO:0000256" key="3">
    <source>
        <dbReference type="ARBA" id="ARBA00004679"/>
    </source>
</evidence>
<dbReference type="InterPro" id="IPR009161">
    <property type="entry name" value="6-Pfructokinase_euk"/>
</dbReference>
<dbReference type="PANTHER" id="PTHR13697:SF4">
    <property type="entry name" value="ATP-DEPENDENT 6-PHOSPHOFRUCTOKINASE"/>
    <property type="match status" value="1"/>
</dbReference>
<evidence type="ECO:0000256" key="8">
    <source>
        <dbReference type="ARBA" id="ARBA00022723"/>
    </source>
</evidence>
<evidence type="ECO:0000256" key="14">
    <source>
        <dbReference type="ARBA" id="ARBA00048070"/>
    </source>
</evidence>
<dbReference type="PRINTS" id="PR00476">
    <property type="entry name" value="PHFRCTKINASE"/>
</dbReference>
<dbReference type="GO" id="GO:0003872">
    <property type="term" value="F:6-phosphofructokinase activity"/>
    <property type="evidence" value="ECO:0007669"/>
    <property type="project" value="UniProtKB-EC"/>
</dbReference>
<protein>
    <recommendedName>
        <fullName evidence="4">6-phosphofructokinase</fullName>
        <ecNumber evidence="4">2.7.1.11</ecNumber>
    </recommendedName>
</protein>
<dbReference type="GO" id="GO:0005739">
    <property type="term" value="C:mitochondrion"/>
    <property type="evidence" value="ECO:0007669"/>
    <property type="project" value="TreeGrafter"/>
</dbReference>
<dbReference type="PANTHER" id="PTHR13697">
    <property type="entry name" value="PHOSPHOFRUCTOKINASE"/>
    <property type="match status" value="1"/>
</dbReference>
<organism evidence="17">
    <name type="scientific">Neocallimastix frontalis</name>
    <name type="common">Rumen fungus</name>
    <dbReference type="NCBI Taxonomy" id="4757"/>
    <lineage>
        <taxon>Eukaryota</taxon>
        <taxon>Fungi</taxon>
        <taxon>Fungi incertae sedis</taxon>
        <taxon>Chytridiomycota</taxon>
        <taxon>Chytridiomycota incertae sedis</taxon>
        <taxon>Neocallimastigomycetes</taxon>
        <taxon>Neocallimastigales</taxon>
        <taxon>Neocallimastigaceae</taxon>
        <taxon>Neocallimastix</taxon>
    </lineage>
</organism>
<proteinExistence type="evidence at transcript level"/>
<dbReference type="HAMAP" id="MF_03184">
    <property type="entry name" value="Phosphofructokinase_I_E"/>
    <property type="match status" value="1"/>
</dbReference>
<dbReference type="InterPro" id="IPR015912">
    <property type="entry name" value="Phosphofructokinase_CS"/>
</dbReference>
<dbReference type="GO" id="GO:0005945">
    <property type="term" value="C:6-phosphofructokinase complex"/>
    <property type="evidence" value="ECO:0007669"/>
    <property type="project" value="TreeGrafter"/>
</dbReference>
<dbReference type="FunFam" id="3.40.50.460:FF:000008">
    <property type="entry name" value="ATP-dependent 6-phosphofructokinase"/>
    <property type="match status" value="1"/>
</dbReference>
<dbReference type="SUPFAM" id="SSF53784">
    <property type="entry name" value="Phosphofructokinase"/>
    <property type="match status" value="2"/>
</dbReference>
<keyword evidence="7 17" id="KW-0808">Transferase</keyword>
<comment type="pathway">
    <text evidence="3">Carbohydrate degradation; glycolysis; D-glyceraldehyde 3-phosphate and glycerone phosphate from D-glucose: step 3/4.</text>
</comment>
<comment type="cofactor">
    <cofactor evidence="1">
        <name>Mg(2+)</name>
        <dbReference type="ChEBI" id="CHEBI:18420"/>
    </cofactor>
</comment>
<keyword evidence="9" id="KW-0547">Nucleotide-binding</keyword>
<evidence type="ECO:0000256" key="1">
    <source>
        <dbReference type="ARBA" id="ARBA00001946"/>
    </source>
</evidence>
<dbReference type="GO" id="GO:0070095">
    <property type="term" value="F:fructose-6-phosphate binding"/>
    <property type="evidence" value="ECO:0007669"/>
    <property type="project" value="TreeGrafter"/>
</dbReference>
<dbReference type="Gene3D" id="3.40.50.460">
    <property type="entry name" value="Phosphofructokinase domain"/>
    <property type="match status" value="2"/>
</dbReference>
<dbReference type="EMBL" id="JN033818">
    <property type="protein sequence ID" value="AFJ73480.1"/>
    <property type="molecule type" value="mRNA"/>
</dbReference>
<dbReference type="NCBIfam" id="TIGR02478">
    <property type="entry name" value="6PF1K_euk"/>
    <property type="match status" value="1"/>
</dbReference>
<dbReference type="GO" id="GO:0016208">
    <property type="term" value="F:AMP binding"/>
    <property type="evidence" value="ECO:0007669"/>
    <property type="project" value="TreeGrafter"/>
</dbReference>
<dbReference type="InterPro" id="IPR035966">
    <property type="entry name" value="PKF_sf"/>
</dbReference>
<evidence type="ECO:0000256" key="9">
    <source>
        <dbReference type="ARBA" id="ARBA00022741"/>
    </source>
</evidence>
<dbReference type="EC" id="2.7.1.11" evidence="4"/>
<keyword evidence="12" id="KW-0460">Magnesium</keyword>
<feature type="domain" description="Phosphofructokinase" evidence="16">
    <location>
        <begin position="586"/>
        <end position="893"/>
    </location>
</feature>
<evidence type="ECO:0000256" key="4">
    <source>
        <dbReference type="ARBA" id="ARBA00012055"/>
    </source>
</evidence>
<sequence length="1003" mass="110412">FKTVSGFNNDALGPSTTEVWPSNISSESLVDESTESLVEEEKAVTEECWLYLKTSETVNDIKIRVVLAIQADFAVAEFTSIYEKKLKLLSTQQIQNEATFLSLISNSLEEIEQIFKRLGQPFCKHSFPIVGSDKIYTQLFVYDPLLNLIVFDNKETPLTDAIEDSTIDPAKFKALNISTEAINIQRGSSQKKKIGIMTSGGDSSGMNCAVRATVRCALARGCIPYLIFEGYQGLVDGGDKIKKAGWDDVRGLMSLGGTVIGTARCLDFKKKEGRIKAALNLVKNGIDALVVVGGDGSLTGADLLRAEWKAYIDELLQNSSITSEEADKYRNLTIVGMVGSIDNDMAATDLTIGANTSLHRICEALDSLVSTAISHQRCFVVEVMGRHCGWLGLMAAIAVGADWTFLPERPPPINLTDGQWEDEMCEIIQTQREKGNRKNIIVVCEGAIDRQLNPIKANYVKEVIEKRLGLDTRVTTLGHVQRGGAPSAFDRYLATIQSDEAIKAVLKSTPETPSPMIGIQQNKITTIPLMEAVSLTHSVSEAVSKKDFNKAMELRDPDFKDAYNAYVESTLYDLYKGKYERPGKLRIGIMHVGAPAGGMNAATRTAVRLCLNRGHIPIGIYNGFAGLTKGQVEPLSWQQVSGWTTRGGSELGTNRVQPLLVSNNSSLNYVNSSDYIDAGIVAYHFQKLKLQGLIIIGGFEAYSSILTLAQSRNIYPSFCIPMVQIPATVSNNVPGTEYSLGSDTAINAIVEACDRIKLSASASRKRVFVVEVQGGHCGYLAVVGGLAAGATCTYIPEEGITLDMLQRDIRHMIRRYREEDAKGIPNEGRLILRNECASKTYTTDVISAIFKEEGKGLFDSRTAVLGHLQQGGIPSPLDRIRAVRQAVKCIDWIEEKAFASVKKKKDHNIPGTPQFNKPQTDEEKFPNVYTPKPDSACVIGIRGADTVFSPVESLANETDMKHRVGKKAWWMHYKKLINMLSKYDFFDEEEDEKVDLLKNRNNV</sequence>
<dbReference type="GO" id="GO:0030388">
    <property type="term" value="P:fructose 1,6-bisphosphate metabolic process"/>
    <property type="evidence" value="ECO:0007669"/>
    <property type="project" value="TreeGrafter"/>
</dbReference>
<feature type="domain" description="Phosphofructokinase" evidence="16">
    <location>
        <begin position="193"/>
        <end position="504"/>
    </location>
</feature>
<keyword evidence="5" id="KW-0963">Cytoplasm</keyword>
<evidence type="ECO:0000256" key="5">
    <source>
        <dbReference type="ARBA" id="ARBA00022490"/>
    </source>
</evidence>
<gene>
    <name evidence="17" type="primary">PFK1</name>
</gene>
<evidence type="ECO:0000256" key="10">
    <source>
        <dbReference type="ARBA" id="ARBA00022777"/>
    </source>
</evidence>
<evidence type="ECO:0000259" key="16">
    <source>
        <dbReference type="Pfam" id="PF00365"/>
    </source>
</evidence>
<dbReference type="AlphaFoldDB" id="K9LI15"/>
<keyword evidence="10 17" id="KW-0418">Kinase</keyword>
<dbReference type="GO" id="GO:0005524">
    <property type="term" value="F:ATP binding"/>
    <property type="evidence" value="ECO:0007669"/>
    <property type="project" value="UniProtKB-KW"/>
</dbReference>